<dbReference type="Pfam" id="PF13426">
    <property type="entry name" value="PAS_9"/>
    <property type="match status" value="1"/>
</dbReference>
<dbReference type="SUPFAM" id="SSF55785">
    <property type="entry name" value="PYP-like sensor domain (PAS domain)"/>
    <property type="match status" value="1"/>
</dbReference>
<dbReference type="CDD" id="cd01948">
    <property type="entry name" value="EAL"/>
    <property type="match status" value="1"/>
</dbReference>
<feature type="domain" description="GGDEF" evidence="4">
    <location>
        <begin position="278"/>
        <end position="411"/>
    </location>
</feature>
<organism evidence="5 6">
    <name type="scientific">Salimicrobium halophilum</name>
    <dbReference type="NCBI Taxonomy" id="86666"/>
    <lineage>
        <taxon>Bacteria</taxon>
        <taxon>Bacillati</taxon>
        <taxon>Bacillota</taxon>
        <taxon>Bacilli</taxon>
        <taxon>Bacillales</taxon>
        <taxon>Bacillaceae</taxon>
        <taxon>Salimicrobium</taxon>
    </lineage>
</organism>
<dbReference type="SUPFAM" id="SSF141868">
    <property type="entry name" value="EAL domain-like"/>
    <property type="match status" value="1"/>
</dbReference>
<sequence>MEAAEMKGFTDMKRDMFVVEKGIVSCVNGNLTGVYTEELNGTSLLCFLEEMGGGEFYDELREMLREGSGQKEIETSIAAPDGDAARLTIYVDVLSPEYAIGIVEDRTRKVETERELSRTLKNLEDMKYALDQSSIVAITDRQGRITYINDKFCEISGYEEEELIGGTHRIVNSGYHSREFFKEMWRTIGFGGVWKGEVRNQSKDGTYYWVDTTIVPLHNEEGKPVQYLAIRNDITDKKRNEEKIRHMAYYDHLTGLPNRRMFDKQLTAAVEEAGGTSKRFGVMFIDLDGFKYVNDTLGHLIGDRLLVEVGNRLATMIGQDGIVSRIGGDEFAILISDIDAPEQMKERAEQILRGFRHSFLIDQYELHVTGSIGVTTYPESGKDAETMMRHADLAMYRVKGAHKNHYHFFNVQTEESTGRLFDIQNGFRKALDKNQFHMVYQPRVSPDDLEIEGFEALIRWNHPEHGNIPPGEFIPLAEETGMINAIGEWVLRAVSKQLQQWKWQGLSPLPVSVNLSPNQLLQSNFVSKMLGIFRDYNIPHDWIELEITESMLIENESVVQNLLSRLREEGFRIALDDFGTGYSSLAYLRKFNVDVLKLDRSLIQGISEESNDKEIVEAVISLGKSFGMTVVAEGVEEESEMDVLRVIGVDEVQGFYFSHPVYADQINNMLMSKSMKG</sequence>
<evidence type="ECO:0000259" key="3">
    <source>
        <dbReference type="PROSITE" id="PS50883"/>
    </source>
</evidence>
<dbReference type="InterPro" id="IPR000160">
    <property type="entry name" value="GGDEF_dom"/>
</dbReference>
<dbReference type="InterPro" id="IPR000014">
    <property type="entry name" value="PAS"/>
</dbReference>
<gene>
    <name evidence="5" type="ORF">SAMN04490247_2173</name>
</gene>
<dbReference type="RefSeq" id="WP_093193893.1">
    <property type="nucleotide sequence ID" value="NZ_FNEV01000006.1"/>
</dbReference>
<name>A0A1G8UC37_9BACI</name>
<evidence type="ECO:0000259" key="1">
    <source>
        <dbReference type="PROSITE" id="PS50112"/>
    </source>
</evidence>
<dbReference type="InterPro" id="IPR052155">
    <property type="entry name" value="Biofilm_reg_signaling"/>
</dbReference>
<dbReference type="PROSITE" id="PS50113">
    <property type="entry name" value="PAC"/>
    <property type="match status" value="1"/>
</dbReference>
<evidence type="ECO:0000259" key="4">
    <source>
        <dbReference type="PROSITE" id="PS50887"/>
    </source>
</evidence>
<dbReference type="EMBL" id="FNEV01000006">
    <property type="protein sequence ID" value="SDJ51406.1"/>
    <property type="molecule type" value="Genomic_DNA"/>
</dbReference>
<dbReference type="Gene3D" id="3.20.20.450">
    <property type="entry name" value="EAL domain"/>
    <property type="match status" value="1"/>
</dbReference>
<dbReference type="InterPro" id="IPR035919">
    <property type="entry name" value="EAL_sf"/>
</dbReference>
<dbReference type="SMART" id="SM00086">
    <property type="entry name" value="PAC"/>
    <property type="match status" value="1"/>
</dbReference>
<dbReference type="SMART" id="SM00052">
    <property type="entry name" value="EAL"/>
    <property type="match status" value="1"/>
</dbReference>
<feature type="domain" description="PAC" evidence="2">
    <location>
        <begin position="194"/>
        <end position="246"/>
    </location>
</feature>
<dbReference type="Gene3D" id="3.30.450.20">
    <property type="entry name" value="PAS domain"/>
    <property type="match status" value="1"/>
</dbReference>
<dbReference type="Gene3D" id="3.30.70.270">
    <property type="match status" value="1"/>
</dbReference>
<dbReference type="CDD" id="cd01949">
    <property type="entry name" value="GGDEF"/>
    <property type="match status" value="1"/>
</dbReference>
<dbReference type="AlphaFoldDB" id="A0A1G8UC37"/>
<dbReference type="NCBIfam" id="TIGR00229">
    <property type="entry name" value="sensory_box"/>
    <property type="match status" value="1"/>
</dbReference>
<evidence type="ECO:0000313" key="6">
    <source>
        <dbReference type="Proteomes" id="UP000199225"/>
    </source>
</evidence>
<dbReference type="InterPro" id="IPR035965">
    <property type="entry name" value="PAS-like_dom_sf"/>
</dbReference>
<evidence type="ECO:0000259" key="2">
    <source>
        <dbReference type="PROSITE" id="PS50113"/>
    </source>
</evidence>
<dbReference type="STRING" id="86666.SAMN04490247_2173"/>
<proteinExistence type="predicted"/>
<feature type="domain" description="EAL" evidence="3">
    <location>
        <begin position="420"/>
        <end position="674"/>
    </location>
</feature>
<reference evidence="6" key="1">
    <citation type="submission" date="2016-10" db="EMBL/GenBank/DDBJ databases">
        <authorList>
            <person name="Varghese N."/>
            <person name="Submissions S."/>
        </authorList>
    </citation>
    <scope>NUCLEOTIDE SEQUENCE [LARGE SCALE GENOMIC DNA]</scope>
    <source>
        <strain evidence="6">DSM 4771</strain>
    </source>
</reference>
<dbReference type="InterPro" id="IPR001610">
    <property type="entry name" value="PAC"/>
</dbReference>
<dbReference type="Proteomes" id="UP000199225">
    <property type="component" value="Unassembled WGS sequence"/>
</dbReference>
<dbReference type="InterPro" id="IPR043128">
    <property type="entry name" value="Rev_trsase/Diguanyl_cyclase"/>
</dbReference>
<accession>A0A1G8UC37</accession>
<keyword evidence="6" id="KW-1185">Reference proteome</keyword>
<feature type="domain" description="PAS" evidence="1">
    <location>
        <begin position="122"/>
        <end position="165"/>
    </location>
</feature>
<dbReference type="Pfam" id="PF00563">
    <property type="entry name" value="EAL"/>
    <property type="match status" value="1"/>
</dbReference>
<dbReference type="PROSITE" id="PS50887">
    <property type="entry name" value="GGDEF"/>
    <property type="match status" value="1"/>
</dbReference>
<dbReference type="Pfam" id="PF00990">
    <property type="entry name" value="GGDEF"/>
    <property type="match status" value="1"/>
</dbReference>
<dbReference type="PANTHER" id="PTHR44757">
    <property type="entry name" value="DIGUANYLATE CYCLASE DGCP"/>
    <property type="match status" value="1"/>
</dbReference>
<dbReference type="InterPro" id="IPR001633">
    <property type="entry name" value="EAL_dom"/>
</dbReference>
<evidence type="ECO:0000313" key="5">
    <source>
        <dbReference type="EMBL" id="SDJ51406.1"/>
    </source>
</evidence>
<dbReference type="OrthoDB" id="9759607at2"/>
<dbReference type="NCBIfam" id="TIGR00254">
    <property type="entry name" value="GGDEF"/>
    <property type="match status" value="1"/>
</dbReference>
<protein>
    <submittedName>
        <fullName evidence="5">PAS domain S-box-containing protein/diguanylate cyclase (GGDEF) domain-containing protein</fullName>
    </submittedName>
</protein>
<dbReference type="InterPro" id="IPR029787">
    <property type="entry name" value="Nucleotide_cyclase"/>
</dbReference>
<dbReference type="PROSITE" id="PS50112">
    <property type="entry name" value="PAS"/>
    <property type="match status" value="1"/>
</dbReference>
<dbReference type="SUPFAM" id="SSF55073">
    <property type="entry name" value="Nucleotide cyclase"/>
    <property type="match status" value="1"/>
</dbReference>
<dbReference type="CDD" id="cd00130">
    <property type="entry name" value="PAS"/>
    <property type="match status" value="1"/>
</dbReference>
<dbReference type="SMART" id="SM00267">
    <property type="entry name" value="GGDEF"/>
    <property type="match status" value="1"/>
</dbReference>
<dbReference type="PROSITE" id="PS50883">
    <property type="entry name" value="EAL"/>
    <property type="match status" value="1"/>
</dbReference>
<dbReference type="PANTHER" id="PTHR44757:SF2">
    <property type="entry name" value="BIOFILM ARCHITECTURE MAINTENANCE PROTEIN MBAA"/>
    <property type="match status" value="1"/>
</dbReference>
<dbReference type="SMART" id="SM00091">
    <property type="entry name" value="PAS"/>
    <property type="match status" value="1"/>
</dbReference>
<dbReference type="InterPro" id="IPR000700">
    <property type="entry name" value="PAS-assoc_C"/>
</dbReference>